<dbReference type="RefSeq" id="WP_180141697.1">
    <property type="nucleotide sequence ID" value="NZ_CAADHO010000005.1"/>
</dbReference>
<protein>
    <submittedName>
        <fullName evidence="2">Acyl-coa n-acyltransferase</fullName>
    </submittedName>
</protein>
<dbReference type="Gene3D" id="3.40.630.30">
    <property type="match status" value="1"/>
</dbReference>
<proteinExistence type="predicted"/>
<evidence type="ECO:0000259" key="1">
    <source>
        <dbReference type="PROSITE" id="PS51186"/>
    </source>
</evidence>
<accession>A0A4U8YML3</accession>
<evidence type="ECO:0000313" key="3">
    <source>
        <dbReference type="Proteomes" id="UP000507962"/>
    </source>
</evidence>
<sequence>MPDIQFIPLEENDIDGLTGPMTRAFENDAKIYDGIEKGGPPGYNDGSFLQKWAIDDPKSIAYKIVLDDKSVGAFIIWWVEQGMSILGALFIDPCFHNMQIGRKAWNFIETRYPSKYWRLETPTWATRNHYFYEKVCGFQKTEINHEQQIFVKKREPTIMPTGSLP</sequence>
<dbReference type="Pfam" id="PF00583">
    <property type="entry name" value="Acetyltransf_1"/>
    <property type="match status" value="1"/>
</dbReference>
<name>A0A4U8YML3_9BACT</name>
<keyword evidence="2" id="KW-0012">Acyltransferase</keyword>
<dbReference type="AlphaFoldDB" id="A0A4U8YML3"/>
<dbReference type="InterPro" id="IPR016181">
    <property type="entry name" value="Acyl_CoA_acyltransferase"/>
</dbReference>
<keyword evidence="3" id="KW-1185">Reference proteome</keyword>
<evidence type="ECO:0000313" key="2">
    <source>
        <dbReference type="EMBL" id="VFQ45295.1"/>
    </source>
</evidence>
<feature type="domain" description="N-acetyltransferase" evidence="1">
    <location>
        <begin position="4"/>
        <end position="165"/>
    </location>
</feature>
<dbReference type="InterPro" id="IPR000182">
    <property type="entry name" value="GNAT_dom"/>
</dbReference>
<dbReference type="PROSITE" id="PS51186">
    <property type="entry name" value="GNAT"/>
    <property type="match status" value="1"/>
</dbReference>
<keyword evidence="2" id="KW-0808">Transferase</keyword>
<dbReference type="SUPFAM" id="SSF55729">
    <property type="entry name" value="Acyl-CoA N-acyltransferases (Nat)"/>
    <property type="match status" value="1"/>
</dbReference>
<gene>
    <name evidence="2" type="ORF">MSL71_29520</name>
</gene>
<dbReference type="Proteomes" id="UP000507962">
    <property type="component" value="Unassembled WGS sequence"/>
</dbReference>
<dbReference type="EMBL" id="CAADHO010000005">
    <property type="protein sequence ID" value="VFQ45295.1"/>
    <property type="molecule type" value="Genomic_DNA"/>
</dbReference>
<organism evidence="2 3">
    <name type="scientific">Desulfoluna butyratoxydans</name>
    <dbReference type="NCBI Taxonomy" id="231438"/>
    <lineage>
        <taxon>Bacteria</taxon>
        <taxon>Pseudomonadati</taxon>
        <taxon>Thermodesulfobacteriota</taxon>
        <taxon>Desulfobacteria</taxon>
        <taxon>Desulfobacterales</taxon>
        <taxon>Desulfolunaceae</taxon>
        <taxon>Desulfoluna</taxon>
    </lineage>
</organism>
<dbReference type="GO" id="GO:0016747">
    <property type="term" value="F:acyltransferase activity, transferring groups other than amino-acyl groups"/>
    <property type="evidence" value="ECO:0007669"/>
    <property type="project" value="InterPro"/>
</dbReference>
<reference evidence="2 3" key="1">
    <citation type="submission" date="2019-03" db="EMBL/GenBank/DDBJ databases">
        <authorList>
            <person name="Nijsse B."/>
        </authorList>
    </citation>
    <scope>NUCLEOTIDE SEQUENCE [LARGE SCALE GENOMIC DNA]</scope>
    <source>
        <strain evidence="2">Desulfoluna butyratoxydans MSL71</strain>
    </source>
</reference>